<keyword evidence="5 10" id="KW-0812">Transmembrane</keyword>
<keyword evidence="16" id="KW-1185">Reference proteome</keyword>
<keyword evidence="7 10" id="KW-1133">Transmembrane helix</keyword>
<dbReference type="InterPro" id="IPR022813">
    <property type="entry name" value="SecD/SecF_arch_bac"/>
</dbReference>
<evidence type="ECO:0000256" key="9">
    <source>
        <dbReference type="ARBA" id="ARBA00023136"/>
    </source>
</evidence>
<comment type="caution">
    <text evidence="15">The sequence shown here is derived from an EMBL/GenBank/DDBJ whole genome shotgun (WGS) entry which is preliminary data.</text>
</comment>
<feature type="transmembrane region" description="Helical" evidence="10">
    <location>
        <begin position="801"/>
        <end position="825"/>
    </location>
</feature>
<comment type="similarity">
    <text evidence="10">Belongs to the SecD/SecF family. SecD subfamily.</text>
</comment>
<feature type="transmembrane region" description="Helical" evidence="10">
    <location>
        <begin position="725"/>
        <end position="745"/>
    </location>
</feature>
<keyword evidence="8 10" id="KW-0811">Translocation</keyword>
<dbReference type="HAMAP" id="MF_01464_B">
    <property type="entry name" value="SecF_B"/>
    <property type="match status" value="1"/>
</dbReference>
<dbReference type="InterPro" id="IPR048634">
    <property type="entry name" value="SecD_SecF_C"/>
</dbReference>
<evidence type="ECO:0000256" key="5">
    <source>
        <dbReference type="ARBA" id="ARBA00022692"/>
    </source>
</evidence>
<feature type="transmembrane region" description="Helical" evidence="10">
    <location>
        <begin position="778"/>
        <end position="795"/>
    </location>
</feature>
<dbReference type="RefSeq" id="WP_035037565.1">
    <property type="nucleotide sequence ID" value="NZ_CP068983.1"/>
</dbReference>
<feature type="transmembrane region" description="Helical" evidence="10">
    <location>
        <begin position="374"/>
        <end position="394"/>
    </location>
</feature>
<evidence type="ECO:0000259" key="14">
    <source>
        <dbReference type="Pfam" id="PF22599"/>
    </source>
</evidence>
<feature type="transmembrane region" description="Helical" evidence="10">
    <location>
        <begin position="496"/>
        <end position="520"/>
    </location>
</feature>
<dbReference type="FunFam" id="1.20.1640.10:FF:000004">
    <property type="entry name" value="Protein translocase subunit SecD"/>
    <property type="match status" value="1"/>
</dbReference>
<keyword evidence="6 10" id="KW-0653">Protein transport</keyword>
<evidence type="ECO:0000259" key="12">
    <source>
        <dbReference type="Pfam" id="PF02355"/>
    </source>
</evidence>
<feature type="domain" description="Protein export membrane protein SecD/SecF C-terminal" evidence="12">
    <location>
        <begin position="649"/>
        <end position="828"/>
    </location>
</feature>
<dbReference type="Gene3D" id="1.20.1640.10">
    <property type="entry name" value="Multidrug efflux transporter AcrB transmembrane domain"/>
    <property type="match status" value="2"/>
</dbReference>
<dbReference type="InterPro" id="IPR005665">
    <property type="entry name" value="SecF_bac"/>
</dbReference>
<comment type="subunit">
    <text evidence="10">Forms a complex with SecF. Part of the essential Sec protein translocation apparatus which comprises SecA, SecYEG and auxiliary proteins SecDF-YajC and YidC.</text>
</comment>
<comment type="subunit">
    <text evidence="11">Forms a complex with SecD. Part of the essential Sec protein translocation apparatus which comprises SecA, SecYEG and auxiliary proteins SecDF-YajC and YidC.</text>
</comment>
<feature type="domain" description="SecDF P1 head subdomain" evidence="14">
    <location>
        <begin position="241"/>
        <end position="351"/>
    </location>
</feature>
<comment type="caution">
    <text evidence="10">Lacks conserved residue(s) required for the propagation of feature annotation.</text>
</comment>
<dbReference type="Pfam" id="PF21760">
    <property type="entry name" value="SecD_1st"/>
    <property type="match status" value="1"/>
</dbReference>
<feature type="transmembrane region" description="Helical" evidence="10">
    <location>
        <begin position="554"/>
        <end position="572"/>
    </location>
</feature>
<name>A0AA41UG72_9HYPH</name>
<dbReference type="HAMAP" id="MF_01463_B">
    <property type="entry name" value="SecD_B"/>
    <property type="match status" value="1"/>
</dbReference>
<dbReference type="InterPro" id="IPR005791">
    <property type="entry name" value="SecD"/>
</dbReference>
<comment type="similarity">
    <text evidence="11">Belongs to the SecD/SecF family. SecF subfamily.</text>
</comment>
<dbReference type="NCBIfam" id="TIGR00916">
    <property type="entry name" value="2A0604s01"/>
    <property type="match status" value="2"/>
</dbReference>
<evidence type="ECO:0000256" key="7">
    <source>
        <dbReference type="ARBA" id="ARBA00022989"/>
    </source>
</evidence>
<dbReference type="GO" id="GO:0065002">
    <property type="term" value="P:intracellular protein transmembrane transport"/>
    <property type="evidence" value="ECO:0007669"/>
    <property type="project" value="UniProtKB-UniRule"/>
</dbReference>
<dbReference type="GO" id="GO:0006605">
    <property type="term" value="P:protein targeting"/>
    <property type="evidence" value="ECO:0007669"/>
    <property type="project" value="UniProtKB-UniRule"/>
</dbReference>
<dbReference type="PANTHER" id="PTHR30081:SF1">
    <property type="entry name" value="PROTEIN TRANSLOCASE SUBUNIT SECD"/>
    <property type="match status" value="1"/>
</dbReference>
<evidence type="ECO:0000313" key="16">
    <source>
        <dbReference type="Proteomes" id="UP001156140"/>
    </source>
</evidence>
<organism evidence="15 16">
    <name type="scientific">Paradevosia shaoguanensis</name>
    <dbReference type="NCBI Taxonomy" id="1335043"/>
    <lineage>
        <taxon>Bacteria</taxon>
        <taxon>Pseudomonadati</taxon>
        <taxon>Pseudomonadota</taxon>
        <taxon>Alphaproteobacteria</taxon>
        <taxon>Hyphomicrobiales</taxon>
        <taxon>Devosiaceae</taxon>
        <taxon>Paradevosia</taxon>
    </lineage>
</organism>
<evidence type="ECO:0000256" key="10">
    <source>
        <dbReference type="HAMAP-Rule" id="MF_01463"/>
    </source>
</evidence>
<dbReference type="GO" id="GO:0015450">
    <property type="term" value="F:protein-transporting ATPase activity"/>
    <property type="evidence" value="ECO:0007669"/>
    <property type="project" value="InterPro"/>
</dbReference>
<dbReference type="Proteomes" id="UP001156140">
    <property type="component" value="Unassembled WGS sequence"/>
</dbReference>
<keyword evidence="9 10" id="KW-0472">Membrane</keyword>
<dbReference type="Gene3D" id="3.30.1360.200">
    <property type="match status" value="1"/>
</dbReference>
<keyword evidence="3 10" id="KW-1003">Cell membrane</keyword>
<accession>A0AA41UG72</accession>
<evidence type="ECO:0000313" key="15">
    <source>
        <dbReference type="EMBL" id="MCI0127106.1"/>
    </source>
</evidence>
<dbReference type="InterPro" id="IPR022646">
    <property type="entry name" value="SecD/SecF_CS"/>
</dbReference>
<dbReference type="Gene3D" id="3.30.70.3400">
    <property type="match status" value="2"/>
</dbReference>
<dbReference type="PANTHER" id="PTHR30081">
    <property type="entry name" value="PROTEIN-EXPORT MEMBRANE PROTEIN SEC"/>
    <property type="match status" value="1"/>
</dbReference>
<feature type="transmembrane region" description="Helical" evidence="10">
    <location>
        <begin position="698"/>
        <end position="719"/>
    </location>
</feature>
<dbReference type="SUPFAM" id="SSF82866">
    <property type="entry name" value="Multidrug efflux transporter AcrB transmembrane domain"/>
    <property type="match status" value="2"/>
</dbReference>
<sequence length="849" mass="90986">MQFSPIRTAIIAIVALLGVLFAIPSFLPENVRESWPGFLPRQTVVLGLDLQGGSHLLLQVNQEGIVTERLQSLRRDVRNVLANQNGIGNITTTDAATNTLTIELTDPSQKEAARSAIQSLQNTIGNSLLAVGGVNELSFGETPDGKLTITLTPEGVEQRMSALVAQSIEVIRKRVDELGTTEPQIQRQGTNRVLVQVPGFGDSQRLKDIISRTARLTFHMVYPGMSAAQAEAQGLPAGTIVLPSQDGGKELIYEDVALGGESLTDAQPGFDQQTGRSVVSFKFDTRGAVTFSDITSKNVGKRFAIVLDNQVLTAPVIQQPITGGSGQISGSFTPQTANDLAVLLRAGALPASLDVVEERTVDASLGADSIRSGLTAGIVAGILVVTFMVVAYGLWGVFANVSLVLNIILIFGALSMLGATLTLPGIAGIVLTIGMAVDANVLIYERMREEQRAGKSPIQAINAGFERAWGTIIDSHLTQLIAAIVLYFMGSGPVQGFAVTLALGILTSLFTSYTVTSYQVKLWYGLRRPKTLRIQHFRFIPDGTKIPFMKISRYVIAFSIVASLASIGSAYFKGFNLGIDFVGGTAIEVQHVGGPADVGKVRELLDGLNLGEVQVQGFGTPEDVLVRVQAQEGGQDADQAAVSKIRTALASDNYELRRTEAVSGTVSGELAWKGTIAVLIALGAILIYIWVRFEWQFALAAVTTTTHDVIMTIGLFSITGLEFNLTSIAAVLTLVGLSLNETVVVSDRIRENLRKHRKMPLPDLIDLSINQTIVRTSLTQFTVLLALIPLVLFGGEVIRSFTIAMTFGSIVGMYSSIIINGPILINFGLKARSETDEAEKPRKADRASV</sequence>
<dbReference type="InterPro" id="IPR022645">
    <property type="entry name" value="SecD/SecF_bac"/>
</dbReference>
<evidence type="ECO:0000256" key="1">
    <source>
        <dbReference type="ARBA" id="ARBA00004651"/>
    </source>
</evidence>
<protein>
    <recommendedName>
        <fullName evidence="10 11">Multifunctional fusion protein</fullName>
    </recommendedName>
    <domain>
        <recommendedName>
            <fullName evidence="10">Protein translocase subunit SecD</fullName>
        </recommendedName>
    </domain>
    <domain>
        <recommendedName>
            <fullName evidence="11">Protein-export membrane protein SecF</fullName>
        </recommendedName>
    </domain>
</protein>
<dbReference type="GO" id="GO:0043952">
    <property type="term" value="P:protein transport by the Sec complex"/>
    <property type="evidence" value="ECO:0007669"/>
    <property type="project" value="UniProtKB-UniRule"/>
</dbReference>
<dbReference type="NCBIfam" id="NF009583">
    <property type="entry name" value="PRK13024.1-3"/>
    <property type="match status" value="1"/>
</dbReference>
<feature type="domain" description="Protein export membrane protein SecD/SecF C-terminal" evidence="12">
    <location>
        <begin position="353"/>
        <end position="517"/>
    </location>
</feature>
<dbReference type="NCBIfam" id="TIGR01129">
    <property type="entry name" value="secD"/>
    <property type="match status" value="1"/>
</dbReference>
<dbReference type="Pfam" id="PF02355">
    <property type="entry name" value="SecD_SecF_C"/>
    <property type="match status" value="2"/>
</dbReference>
<reference evidence="15" key="1">
    <citation type="submission" date="2022-03" db="EMBL/GenBank/DDBJ databases">
        <title>The complete genome sequence of a Methyloterrigena soli.</title>
        <authorList>
            <person name="Zi Z."/>
        </authorList>
    </citation>
    <scope>NUCLEOTIDE SEQUENCE</scope>
    <source>
        <strain evidence="15">M48</strain>
    </source>
</reference>
<dbReference type="GO" id="GO:0005886">
    <property type="term" value="C:plasma membrane"/>
    <property type="evidence" value="ECO:0007669"/>
    <property type="project" value="UniProtKB-SubCell"/>
</dbReference>
<dbReference type="InterPro" id="IPR055344">
    <property type="entry name" value="SecD_SecF_C_bact"/>
</dbReference>
<evidence type="ECO:0000256" key="6">
    <source>
        <dbReference type="ARBA" id="ARBA00022927"/>
    </source>
</evidence>
<feature type="transmembrane region" description="Helical" evidence="10">
    <location>
        <begin position="401"/>
        <end position="419"/>
    </location>
</feature>
<comment type="function">
    <text evidence="10">Part of the Sec protein translocase complex. Interacts with the SecYEG preprotein conducting channel. SecDF uses the proton motive force (PMF) to complete protein translocation after the ATP-dependent function of SecA.</text>
</comment>
<dbReference type="NCBIfam" id="TIGR00966">
    <property type="entry name" value="transloc_SecF"/>
    <property type="match status" value="1"/>
</dbReference>
<evidence type="ECO:0000256" key="3">
    <source>
        <dbReference type="ARBA" id="ARBA00022475"/>
    </source>
</evidence>
<gene>
    <name evidence="10 15" type="primary">secD</name>
    <name evidence="11" type="synonym">secF</name>
    <name evidence="15" type="ORF">ML536_09735</name>
</gene>
<evidence type="ECO:0000256" key="2">
    <source>
        <dbReference type="ARBA" id="ARBA00022448"/>
    </source>
</evidence>
<dbReference type="Pfam" id="PF07549">
    <property type="entry name" value="Sec_GG"/>
    <property type="match status" value="2"/>
</dbReference>
<dbReference type="InterPro" id="IPR048631">
    <property type="entry name" value="SecD_1st"/>
</dbReference>
<feature type="transmembrane region" description="Helical" evidence="10">
    <location>
        <begin position="670"/>
        <end position="691"/>
    </location>
</feature>
<comment type="subcellular location">
    <subcellularLocation>
        <location evidence="1 10">Cell membrane</location>
        <topology evidence="1 10">Multi-pass membrane protein</topology>
    </subcellularLocation>
</comment>
<evidence type="ECO:0000256" key="8">
    <source>
        <dbReference type="ARBA" id="ARBA00023010"/>
    </source>
</evidence>
<evidence type="ECO:0000256" key="4">
    <source>
        <dbReference type="ARBA" id="ARBA00022519"/>
    </source>
</evidence>
<dbReference type="AlphaFoldDB" id="A0AA41UG72"/>
<evidence type="ECO:0000256" key="11">
    <source>
        <dbReference type="HAMAP-Rule" id="MF_01464"/>
    </source>
</evidence>
<keyword evidence="4" id="KW-0997">Cell inner membrane</keyword>
<feature type="domain" description="Protein translocase subunit SecDF P1" evidence="13">
    <location>
        <begin position="164"/>
        <end position="221"/>
    </location>
</feature>
<dbReference type="PRINTS" id="PR01755">
    <property type="entry name" value="SECFTRNLCASE"/>
</dbReference>
<dbReference type="InterPro" id="IPR054384">
    <property type="entry name" value="SecDF_P1_head"/>
</dbReference>
<dbReference type="EMBL" id="JALAZD010000001">
    <property type="protein sequence ID" value="MCI0127106.1"/>
    <property type="molecule type" value="Genomic_DNA"/>
</dbReference>
<proteinExistence type="inferred from homology"/>
<keyword evidence="2 10" id="KW-0813">Transport</keyword>
<evidence type="ECO:0000259" key="13">
    <source>
        <dbReference type="Pfam" id="PF21760"/>
    </source>
</evidence>
<dbReference type="Pfam" id="PF22599">
    <property type="entry name" value="SecDF_P1_head"/>
    <property type="match status" value="1"/>
</dbReference>
<dbReference type="FunFam" id="3.30.1360.200:FF:000002">
    <property type="entry name" value="Preprotein translocase subunit SecD"/>
    <property type="match status" value="1"/>
</dbReference>